<reference evidence="9" key="2">
    <citation type="submission" date="2021-01" db="UniProtKB">
        <authorList>
            <consortium name="EnsemblPlants"/>
        </authorList>
    </citation>
    <scope>IDENTIFICATION</scope>
</reference>
<dbReference type="EC" id="2.7.1.35" evidence="2"/>
<organism evidence="9 10">
    <name type="scientific">Quercus lobata</name>
    <name type="common">Valley oak</name>
    <dbReference type="NCBI Taxonomy" id="97700"/>
    <lineage>
        <taxon>Eukaryota</taxon>
        <taxon>Viridiplantae</taxon>
        <taxon>Streptophyta</taxon>
        <taxon>Embryophyta</taxon>
        <taxon>Tracheophyta</taxon>
        <taxon>Spermatophyta</taxon>
        <taxon>Magnoliopsida</taxon>
        <taxon>eudicotyledons</taxon>
        <taxon>Gunneridae</taxon>
        <taxon>Pentapetalae</taxon>
        <taxon>rosids</taxon>
        <taxon>fabids</taxon>
        <taxon>Fagales</taxon>
        <taxon>Fagaceae</taxon>
        <taxon>Quercus</taxon>
    </lineage>
</organism>
<name>A0A7N2MVE9_QUELO</name>
<keyword evidence="5" id="KW-0418">Kinase</keyword>
<dbReference type="EMBL" id="LRBV02000011">
    <property type="status" value="NOT_ANNOTATED_CDS"/>
    <property type="molecule type" value="Genomic_DNA"/>
</dbReference>
<sequence length="634" mass="70349">MLLRSPRLGTSSHSGISISRETHIFRSRSLRNSEMSPPLLSLALPSETGRVLSIQSHTVQLLFIPFSSINNSPLPLTSDNKDLEDWISQLPDEMLVSILPFLTMKEAVGTSVLLHRWKHLWPFFTGCLDFDDPVPDIPHSNVRTCNRAVMGLREKELRKAIKYPNEHLREVEIVGFMGCAIDIELTVNLLESAIKLEKIVINPRSPILVGTPWEFVKGYVGNKSAVFPLQLLGYDVDPINSVQFSNHTGYPSFKGQVLNGQQLWELIEGLEANNLLYYTHLLTGYIGSVSFLNTILEVVNKLRSVNPKLIYVDAAAAAAAAAAGDNYVCDPVLGDEGKLYVPSELVSVYREKVVPVASMLTPNQFEAEQLTGFRIGSERDGREACNILHAAGPSKIFHTAIQLTAANFGNQKPQPPKHHHHTTTTTTTKIKITERERSVGRRSVCRRRDRTEARSKVRSARCDRLGVIVRLELARSSGAVQSSDWSSRDGLVRAIGADWSLGFAGDRQIGLELGVVITSIVIDGSLHLIGSHQKEKDQSPEQFKIVIPKIPAYFTGTGDLMTSLLLGWSNKYPDNLDKAAELAVSSLQALLQRTLNDYRSVGYDPQSSSLEIRLIQSQDDIRNPQVAFKAEKFN</sequence>
<dbReference type="InterPro" id="IPR013749">
    <property type="entry name" value="PM/HMP-P_kinase-1"/>
</dbReference>
<dbReference type="GO" id="GO:0005524">
    <property type="term" value="F:ATP binding"/>
    <property type="evidence" value="ECO:0007669"/>
    <property type="project" value="UniProtKB-KW"/>
</dbReference>
<dbReference type="PANTHER" id="PTHR10534:SF2">
    <property type="entry name" value="PYRIDOXAL KINASE"/>
    <property type="match status" value="1"/>
</dbReference>
<keyword evidence="4" id="KW-0547">Nucleotide-binding</keyword>
<feature type="domain" description="Pyridoxamine kinase/Phosphomethylpyrimidine kinase" evidence="8">
    <location>
        <begin position="316"/>
        <end position="402"/>
    </location>
</feature>
<dbReference type="InterPro" id="IPR029056">
    <property type="entry name" value="Ribokinase-like"/>
</dbReference>
<evidence type="ECO:0000259" key="8">
    <source>
        <dbReference type="Pfam" id="PF08543"/>
    </source>
</evidence>
<keyword evidence="6" id="KW-0067">ATP-binding</keyword>
<evidence type="ECO:0000313" key="9">
    <source>
        <dbReference type="EnsemblPlants" id="QL11p004195:mrna"/>
    </source>
</evidence>
<dbReference type="Gene3D" id="3.40.1190.20">
    <property type="match status" value="2"/>
</dbReference>
<evidence type="ECO:0000256" key="6">
    <source>
        <dbReference type="ARBA" id="ARBA00022840"/>
    </source>
</evidence>
<dbReference type="SUPFAM" id="SSF53613">
    <property type="entry name" value="Ribokinase-like"/>
    <property type="match status" value="2"/>
</dbReference>
<dbReference type="CDD" id="cd22160">
    <property type="entry name" value="F-box_AtFBL13-like"/>
    <property type="match status" value="1"/>
</dbReference>
<dbReference type="Pfam" id="PF08543">
    <property type="entry name" value="Phos_pyr_kin"/>
    <property type="match status" value="1"/>
</dbReference>
<keyword evidence="3" id="KW-0808">Transferase</keyword>
<dbReference type="NCBIfam" id="TIGR00687">
    <property type="entry name" value="pyridox_kin"/>
    <property type="match status" value="1"/>
</dbReference>
<dbReference type="FunCoup" id="A0A7N2MVE9">
    <property type="interactions" value="2549"/>
</dbReference>
<evidence type="ECO:0000256" key="2">
    <source>
        <dbReference type="ARBA" id="ARBA00012104"/>
    </source>
</evidence>
<dbReference type="Proteomes" id="UP000594261">
    <property type="component" value="Chromosome 11"/>
</dbReference>
<evidence type="ECO:0000256" key="5">
    <source>
        <dbReference type="ARBA" id="ARBA00022777"/>
    </source>
</evidence>
<dbReference type="CDD" id="cd01173">
    <property type="entry name" value="pyridoxal_pyridoxamine_kinase"/>
    <property type="match status" value="1"/>
</dbReference>
<dbReference type="GO" id="GO:0005829">
    <property type="term" value="C:cytosol"/>
    <property type="evidence" value="ECO:0007669"/>
    <property type="project" value="TreeGrafter"/>
</dbReference>
<dbReference type="PANTHER" id="PTHR10534">
    <property type="entry name" value="PYRIDOXAL KINASE"/>
    <property type="match status" value="1"/>
</dbReference>
<dbReference type="InParanoid" id="A0A7N2MVE9"/>
<proteinExistence type="inferred from homology"/>
<evidence type="ECO:0000256" key="1">
    <source>
        <dbReference type="ARBA" id="ARBA00008805"/>
    </source>
</evidence>
<dbReference type="InterPro" id="IPR004625">
    <property type="entry name" value="PyrdxlKinase"/>
</dbReference>
<dbReference type="EnsemblPlants" id="QL11p004195:mrna">
    <property type="protein sequence ID" value="QL11p004195:mrna"/>
    <property type="gene ID" value="QL11p004195"/>
</dbReference>
<evidence type="ECO:0000256" key="7">
    <source>
        <dbReference type="SAM" id="MobiDB-lite"/>
    </source>
</evidence>
<dbReference type="GO" id="GO:0008478">
    <property type="term" value="F:pyridoxal kinase activity"/>
    <property type="evidence" value="ECO:0007669"/>
    <property type="project" value="UniProtKB-EC"/>
</dbReference>
<feature type="region of interest" description="Disordered" evidence="7">
    <location>
        <begin position="409"/>
        <end position="435"/>
    </location>
</feature>
<keyword evidence="10" id="KW-1185">Reference proteome</keyword>
<dbReference type="SUPFAM" id="SSF81383">
    <property type="entry name" value="F-box domain"/>
    <property type="match status" value="1"/>
</dbReference>
<dbReference type="GO" id="GO:0009443">
    <property type="term" value="P:pyridoxal 5'-phosphate salvage"/>
    <property type="evidence" value="ECO:0007669"/>
    <property type="project" value="InterPro"/>
</dbReference>
<evidence type="ECO:0000256" key="3">
    <source>
        <dbReference type="ARBA" id="ARBA00022679"/>
    </source>
</evidence>
<dbReference type="AlphaFoldDB" id="A0A7N2MVE9"/>
<reference evidence="9 10" key="1">
    <citation type="journal article" date="2016" name="G3 (Bethesda)">
        <title>First Draft Assembly and Annotation of the Genome of a California Endemic Oak Quercus lobata Nee (Fagaceae).</title>
        <authorList>
            <person name="Sork V.L."/>
            <person name="Fitz-Gibbon S.T."/>
            <person name="Puiu D."/>
            <person name="Crepeau M."/>
            <person name="Gugger P.F."/>
            <person name="Sherman R."/>
            <person name="Stevens K."/>
            <person name="Langley C.H."/>
            <person name="Pellegrini M."/>
            <person name="Salzberg S.L."/>
        </authorList>
    </citation>
    <scope>NUCLEOTIDE SEQUENCE [LARGE SCALE GENOMIC DNA]</scope>
    <source>
        <strain evidence="9 10">cv. SW786</strain>
    </source>
</reference>
<dbReference type="Gramene" id="QL11p004195:mrna">
    <property type="protein sequence ID" value="QL11p004195:mrna"/>
    <property type="gene ID" value="QL11p004195"/>
</dbReference>
<dbReference type="InterPro" id="IPR036047">
    <property type="entry name" value="F-box-like_dom_sf"/>
</dbReference>
<protein>
    <recommendedName>
        <fullName evidence="2">pyridoxal kinase</fullName>
        <ecNumber evidence="2">2.7.1.35</ecNumber>
    </recommendedName>
</protein>
<dbReference type="InterPro" id="IPR053781">
    <property type="entry name" value="F-box_AtFBL13-like"/>
</dbReference>
<accession>A0A7N2MVE9</accession>
<evidence type="ECO:0000256" key="4">
    <source>
        <dbReference type="ARBA" id="ARBA00022741"/>
    </source>
</evidence>
<comment type="similarity">
    <text evidence="1">Belongs to the pyridoxine kinase family.</text>
</comment>
<evidence type="ECO:0000313" key="10">
    <source>
        <dbReference type="Proteomes" id="UP000594261"/>
    </source>
</evidence>